<dbReference type="Gene3D" id="3.30.530.20">
    <property type="match status" value="1"/>
</dbReference>
<dbReference type="InterPro" id="IPR023393">
    <property type="entry name" value="START-like_dom_sf"/>
</dbReference>
<dbReference type="EMBL" id="MLIS01000001">
    <property type="protein sequence ID" value="OHU78202.1"/>
    <property type="molecule type" value="Genomic_DNA"/>
</dbReference>
<evidence type="ECO:0008006" key="3">
    <source>
        <dbReference type="Google" id="ProtNLM"/>
    </source>
</evidence>
<name>A0A1S1M465_MYCCH</name>
<proteinExistence type="predicted"/>
<dbReference type="SUPFAM" id="SSF55961">
    <property type="entry name" value="Bet v1-like"/>
    <property type="match status" value="1"/>
</dbReference>
<dbReference type="CDD" id="cd07812">
    <property type="entry name" value="SRPBCC"/>
    <property type="match status" value="1"/>
</dbReference>
<dbReference type="InterPro" id="IPR019587">
    <property type="entry name" value="Polyketide_cyclase/dehydratase"/>
</dbReference>
<accession>A0A1S1M465</accession>
<dbReference type="RefSeq" id="WP_070951497.1">
    <property type="nucleotide sequence ID" value="NZ_CP050145.1"/>
</dbReference>
<dbReference type="Proteomes" id="UP000179441">
    <property type="component" value="Unassembled WGS sequence"/>
</dbReference>
<keyword evidence="2" id="KW-1185">Reference proteome</keyword>
<protein>
    <recommendedName>
        <fullName evidence="3">SRPBCC family protein</fullName>
    </recommendedName>
</protein>
<dbReference type="AlphaFoldDB" id="A0A1S1M465"/>
<sequence>MFEGEASIDIRASAEAVYDIVADVSNTGKLSPEARKVQWINKPEGTLVGARFRGRNRSRGVIWGRTGTVTRADRGRVFTFVIEPGRGMYNDSTTWQYDFEPLNDNSVRVTESFIFHGPRWLELIWIGLGRPKEVRKGLRITLDNLKRVAEAH</sequence>
<evidence type="ECO:0000313" key="1">
    <source>
        <dbReference type="EMBL" id="OHU78202.1"/>
    </source>
</evidence>
<reference evidence="1 2" key="1">
    <citation type="submission" date="2016-10" db="EMBL/GenBank/DDBJ databases">
        <title>Evaluation of Human, Veterinary and Environmental Mycobacterium chelonae Isolates by Core Genome Phylogenomic Analysis, Targeted Gene Comparison, and Anti-microbial Susceptibility Patterns: A Tale of Mistaken Identities.</title>
        <authorList>
            <person name="Fogelson S.B."/>
            <person name="Camus A.C."/>
            <person name="Lorenz W."/>
            <person name="Vasireddy R."/>
            <person name="Vasireddy S."/>
            <person name="Smith T."/>
            <person name="Brown-Elliott B.A."/>
            <person name="Wallace R.J.Jr."/>
            <person name="Hasan N.A."/>
            <person name="Reischl U."/>
            <person name="Sanchez S."/>
        </authorList>
    </citation>
    <scope>NUCLEOTIDE SEQUENCE [LARGE SCALE GENOMIC DNA]</scope>
    <source>
        <strain evidence="1 2">15518</strain>
    </source>
</reference>
<gene>
    <name evidence="1" type="ORF">BKG84_07165</name>
</gene>
<comment type="caution">
    <text evidence="1">The sequence shown here is derived from an EMBL/GenBank/DDBJ whole genome shotgun (WGS) entry which is preliminary data.</text>
</comment>
<dbReference type="Pfam" id="PF10604">
    <property type="entry name" value="Polyketide_cyc2"/>
    <property type="match status" value="1"/>
</dbReference>
<evidence type="ECO:0000313" key="2">
    <source>
        <dbReference type="Proteomes" id="UP000179441"/>
    </source>
</evidence>
<organism evidence="1 2">
    <name type="scientific">Mycobacteroides chelonae</name>
    <name type="common">Mycobacterium chelonae</name>
    <dbReference type="NCBI Taxonomy" id="1774"/>
    <lineage>
        <taxon>Bacteria</taxon>
        <taxon>Bacillati</taxon>
        <taxon>Actinomycetota</taxon>
        <taxon>Actinomycetes</taxon>
        <taxon>Mycobacteriales</taxon>
        <taxon>Mycobacteriaceae</taxon>
        <taxon>Mycobacteroides</taxon>
    </lineage>
</organism>